<reference evidence="1" key="1">
    <citation type="journal article" date="2020" name="mSystems">
        <title>Genome- and Community-Level Interaction Insights into Carbon Utilization and Element Cycling Functions of Hydrothermarchaeota in Hydrothermal Sediment.</title>
        <authorList>
            <person name="Zhou Z."/>
            <person name="Liu Y."/>
            <person name="Xu W."/>
            <person name="Pan J."/>
            <person name="Luo Z.H."/>
            <person name="Li M."/>
        </authorList>
    </citation>
    <scope>NUCLEOTIDE SEQUENCE [LARGE SCALE GENOMIC DNA]</scope>
    <source>
        <strain evidence="1">HyVt-233</strain>
    </source>
</reference>
<evidence type="ECO:0000313" key="1">
    <source>
        <dbReference type="EMBL" id="HDD44405.1"/>
    </source>
</evidence>
<protein>
    <submittedName>
        <fullName evidence="1">Uncharacterized protein</fullName>
    </submittedName>
</protein>
<organism evidence="1">
    <name type="scientific">Desulfofervidus auxilii</name>
    <dbReference type="NCBI Taxonomy" id="1621989"/>
    <lineage>
        <taxon>Bacteria</taxon>
        <taxon>Pseudomonadati</taxon>
        <taxon>Thermodesulfobacteriota</taxon>
        <taxon>Candidatus Desulfofervidia</taxon>
        <taxon>Candidatus Desulfofervidales</taxon>
        <taxon>Candidatus Desulfofervidaceae</taxon>
        <taxon>Candidatus Desulfofervidus</taxon>
    </lineage>
</organism>
<sequence length="78" mass="9074">MDEKHLIDSLSQIFLRRIEQELDKMDETGVLVNEELLNAFSLLLKKEMHKYGHLPASLIDKAIDAAFNEIIKQRSIKH</sequence>
<dbReference type="AlphaFoldDB" id="A0A7C0U3E1"/>
<name>A0A7C0U3E1_DESA2</name>
<gene>
    <name evidence="1" type="ORF">ENG63_06055</name>
</gene>
<dbReference type="Proteomes" id="UP000886289">
    <property type="component" value="Unassembled WGS sequence"/>
</dbReference>
<proteinExistence type="predicted"/>
<dbReference type="EMBL" id="DRBS01000233">
    <property type="protein sequence ID" value="HDD44405.1"/>
    <property type="molecule type" value="Genomic_DNA"/>
</dbReference>
<comment type="caution">
    <text evidence="1">The sequence shown here is derived from an EMBL/GenBank/DDBJ whole genome shotgun (WGS) entry which is preliminary data.</text>
</comment>
<accession>A0A7C0U3E1</accession>